<name>A0A017HBV3_9RHOB</name>
<dbReference type="PATRIC" id="fig|1122180.6.peg.1848"/>
<dbReference type="HOGENOM" id="CLU_2508752_0_0_5"/>
<reference evidence="1 2" key="1">
    <citation type="submission" date="2013-03" db="EMBL/GenBank/DDBJ databases">
        <authorList>
            <person name="Fiebig A."/>
            <person name="Goeker M."/>
            <person name="Klenk H.-P.P."/>
        </authorList>
    </citation>
    <scope>NUCLEOTIDE SEQUENCE [LARGE SCALE GENOMIC DNA]</scope>
    <source>
        <strain evidence="1 2">DSM 17492</strain>
    </source>
</reference>
<comment type="caution">
    <text evidence="1">The sequence shown here is derived from an EMBL/GenBank/DDBJ whole genome shotgun (WGS) entry which is preliminary data.</text>
</comment>
<evidence type="ECO:0000313" key="2">
    <source>
        <dbReference type="Proteomes" id="UP000025047"/>
    </source>
</evidence>
<proteinExistence type="predicted"/>
<organism evidence="1 2">
    <name type="scientific">Limimaricola hongkongensis DSM 17492</name>
    <dbReference type="NCBI Taxonomy" id="1122180"/>
    <lineage>
        <taxon>Bacteria</taxon>
        <taxon>Pseudomonadati</taxon>
        <taxon>Pseudomonadota</taxon>
        <taxon>Alphaproteobacteria</taxon>
        <taxon>Rhodobacterales</taxon>
        <taxon>Paracoccaceae</taxon>
        <taxon>Limimaricola</taxon>
    </lineage>
</organism>
<protein>
    <submittedName>
        <fullName evidence="1">Uncharacterized protein</fullName>
    </submittedName>
</protein>
<dbReference type="RefSeq" id="WP_017928652.1">
    <property type="nucleotide sequence ID" value="NZ_KB822998.1"/>
</dbReference>
<accession>A0A017HBV3</accession>
<evidence type="ECO:0000313" key="1">
    <source>
        <dbReference type="EMBL" id="EYD71795.1"/>
    </source>
</evidence>
<dbReference type="AlphaFoldDB" id="A0A017HBV3"/>
<keyword evidence="2" id="KW-1185">Reference proteome</keyword>
<dbReference type="Proteomes" id="UP000025047">
    <property type="component" value="Unassembled WGS sequence"/>
</dbReference>
<sequence length="85" mass="9110">MTGHDQDTPTADAVWGAFCCHQVAPKRLRATRDVLSSLRAEVGASSYFGDQASALDAPEGRRFMSMAVEEVPDGDAGPRGWEIDA</sequence>
<gene>
    <name evidence="1" type="ORF">Lokhon_01865</name>
</gene>
<dbReference type="EMBL" id="APGJ01000006">
    <property type="protein sequence ID" value="EYD71795.1"/>
    <property type="molecule type" value="Genomic_DNA"/>
</dbReference>